<dbReference type="SUPFAM" id="SSF82771">
    <property type="entry name" value="GIY-YIG endonuclease"/>
    <property type="match status" value="1"/>
</dbReference>
<name>A0A382SLL9_9ZZZZ</name>
<dbReference type="Gene3D" id="3.40.1440.10">
    <property type="entry name" value="GIY-YIG endonuclease"/>
    <property type="match status" value="1"/>
</dbReference>
<dbReference type="PANTHER" id="PTHR34477:SF1">
    <property type="entry name" value="UPF0213 PROTEIN YHBQ"/>
    <property type="match status" value="1"/>
</dbReference>
<organism evidence="2">
    <name type="scientific">marine metagenome</name>
    <dbReference type="NCBI Taxonomy" id="408172"/>
    <lineage>
        <taxon>unclassified sequences</taxon>
        <taxon>metagenomes</taxon>
        <taxon>ecological metagenomes</taxon>
    </lineage>
</organism>
<dbReference type="InterPro" id="IPR000305">
    <property type="entry name" value="GIY-YIG_endonuc"/>
</dbReference>
<dbReference type="InterPro" id="IPR050190">
    <property type="entry name" value="UPF0213_domain"/>
</dbReference>
<proteinExistence type="predicted"/>
<sequence>MQKIPKNVYVYILRCSDDSLYTGWTTNLERRLSEHNAGRGGRYTRMHRPVDMVFAEEHPTRSAAMQREAAIKRWKRSRKLALIESHQKNLY</sequence>
<dbReference type="PROSITE" id="PS50164">
    <property type="entry name" value="GIY_YIG"/>
    <property type="match status" value="1"/>
</dbReference>
<dbReference type="Pfam" id="PF01541">
    <property type="entry name" value="GIY-YIG"/>
    <property type="match status" value="1"/>
</dbReference>
<dbReference type="CDD" id="cd10456">
    <property type="entry name" value="GIY-YIG_UPF0213"/>
    <property type="match status" value="1"/>
</dbReference>
<gene>
    <name evidence="2" type="ORF">METZ01_LOCUS363734</name>
</gene>
<dbReference type="AlphaFoldDB" id="A0A382SLL9"/>
<dbReference type="InterPro" id="IPR035901">
    <property type="entry name" value="GIY-YIG_endonuc_sf"/>
</dbReference>
<dbReference type="EMBL" id="UINC01130057">
    <property type="protein sequence ID" value="SVD10880.1"/>
    <property type="molecule type" value="Genomic_DNA"/>
</dbReference>
<evidence type="ECO:0000259" key="1">
    <source>
        <dbReference type="PROSITE" id="PS50164"/>
    </source>
</evidence>
<protein>
    <recommendedName>
        <fullName evidence="1">GIY-YIG domain-containing protein</fullName>
    </recommendedName>
</protein>
<reference evidence="2" key="1">
    <citation type="submission" date="2018-05" db="EMBL/GenBank/DDBJ databases">
        <authorList>
            <person name="Lanie J.A."/>
            <person name="Ng W.-L."/>
            <person name="Kazmierczak K.M."/>
            <person name="Andrzejewski T.M."/>
            <person name="Davidsen T.M."/>
            <person name="Wayne K.J."/>
            <person name="Tettelin H."/>
            <person name="Glass J.I."/>
            <person name="Rusch D."/>
            <person name="Podicherti R."/>
            <person name="Tsui H.-C.T."/>
            <person name="Winkler M.E."/>
        </authorList>
    </citation>
    <scope>NUCLEOTIDE SEQUENCE</scope>
</reference>
<accession>A0A382SLL9</accession>
<feature type="domain" description="GIY-YIG" evidence="1">
    <location>
        <begin position="6"/>
        <end position="81"/>
    </location>
</feature>
<evidence type="ECO:0000313" key="2">
    <source>
        <dbReference type="EMBL" id="SVD10880.1"/>
    </source>
</evidence>
<dbReference type="PANTHER" id="PTHR34477">
    <property type="entry name" value="UPF0213 PROTEIN YHBQ"/>
    <property type="match status" value="1"/>
</dbReference>